<dbReference type="InterPro" id="IPR040316">
    <property type="entry name" value="INTS5"/>
</dbReference>
<sequence length="917" mass="102115">MESGSVIRTAPTQEINLDPDLYLFLQGANGGIEINPLEFARTSLQLLKNLPLVRDAVLEYFCRLFDSSVASYLAELDQQNCLNSQMSHNPTQEENTLMEIHSVLCSYVKANPEAWAPIISTWSLELLGSLSSKYIGHSRVASTKNLNDALHLWMSCRATRTLIDLNTQCLTCLMHYNTETCINALLVTSVQHSPNFDWVVAHVGSSFPHTVITRVLSCGLKDFFQTEQGGKAPKINSVVGILGHLAGSHLADISVALLELFQWSFEENPNDNEDTILQKVATVPYILELASLSTVLLKSLSTDVLLSLNCDVIHKMVPFAPKWCNYLGGRIALQELVIHLSLGCSSGGEFVFKLLLDAAEDPYQPVSNNALEFIELLLKEMGYLLHMRRLRIPLLDCIQSNILSIQPLLLSDQPLRNYTACCLLKMLAWQDWNLVTGSLSYMLTHSSNDAQLANLVQLLEESNGSKSLNKAVQLALTSIGQDDGCDPCQFWDNLYKLMKWDLRDKMVLQTTLTALKDNMRCVAKSLVFTNNIKELHTIANVLEQVSSPQHHPLGVQNVLWVTHATVGYFYSCLKLESGLGKLRGCRVANKLFTRLSNTFPAARNTALRALIEIALTSKTSSLFGNISKPHTNNPPTVSLLQENLKQGTSTLMAQKHSSVFHTGIIGFGLRSSINNNSVDEDTIKTNTSCLIAAITACCQAESPQACLDAIITVALLLVELISPDVMYNGLPWPEEDFCKVTVERDLHICSKLKTLPVIWSLLHFIAAYRPTLCYCSVILRAVAAILVSEWSTAAQQKKGIGEDKLLLEKTIKLLSIMSLGQLLPPPLSSLKEAIPHLPPNQVVMLLRECLWNYMRDHVPSPALFTRDSSGVMWRDPTLSRPPRQYTETFRIILQRNIGKLGQLYAQLFFMHNEESQV</sequence>
<accession>A0A1B6DCC8</accession>
<dbReference type="PANTHER" id="PTHR31697:SF2">
    <property type="entry name" value="INTEGRATOR COMPLEX SUBUNIT 5"/>
    <property type="match status" value="1"/>
</dbReference>
<gene>
    <name evidence="3" type="ORF">g.5613</name>
</gene>
<organism evidence="3">
    <name type="scientific">Clastoptera arizonana</name>
    <name type="common">Arizona spittle bug</name>
    <dbReference type="NCBI Taxonomy" id="38151"/>
    <lineage>
        <taxon>Eukaryota</taxon>
        <taxon>Metazoa</taxon>
        <taxon>Ecdysozoa</taxon>
        <taxon>Arthropoda</taxon>
        <taxon>Hexapoda</taxon>
        <taxon>Insecta</taxon>
        <taxon>Pterygota</taxon>
        <taxon>Neoptera</taxon>
        <taxon>Paraneoptera</taxon>
        <taxon>Hemiptera</taxon>
        <taxon>Auchenorrhyncha</taxon>
        <taxon>Cercopoidea</taxon>
        <taxon>Clastopteridae</taxon>
        <taxon>Clastoptera</taxon>
    </lineage>
</organism>
<dbReference type="EMBL" id="GEDC01013980">
    <property type="protein sequence ID" value="JAS23318.1"/>
    <property type="molecule type" value="Transcribed_RNA"/>
</dbReference>
<dbReference type="AlphaFoldDB" id="A0A1B6DCC8"/>
<feature type="domain" description="Integrator complex subunit 5 C-terminal" evidence="2">
    <location>
        <begin position="234"/>
        <end position="900"/>
    </location>
</feature>
<evidence type="ECO:0000259" key="1">
    <source>
        <dbReference type="Pfam" id="PF14837"/>
    </source>
</evidence>
<proteinExistence type="predicted"/>
<reference evidence="3" key="1">
    <citation type="submission" date="2015-12" db="EMBL/GenBank/DDBJ databases">
        <title>De novo transcriptome assembly of four potential Pierce s Disease insect vectors from Arizona vineyards.</title>
        <authorList>
            <person name="Tassone E.E."/>
        </authorList>
    </citation>
    <scope>NUCLEOTIDE SEQUENCE</scope>
</reference>
<evidence type="ECO:0000259" key="2">
    <source>
        <dbReference type="Pfam" id="PF14838"/>
    </source>
</evidence>
<dbReference type="PANTHER" id="PTHR31697">
    <property type="entry name" value="INTEGRATOR COMPLEX SUBUNIT 5"/>
    <property type="match status" value="1"/>
</dbReference>
<dbReference type="GO" id="GO:0034472">
    <property type="term" value="P:snRNA 3'-end processing"/>
    <property type="evidence" value="ECO:0007669"/>
    <property type="project" value="TreeGrafter"/>
</dbReference>
<dbReference type="Pfam" id="PF14837">
    <property type="entry name" value="INTS5_N"/>
    <property type="match status" value="1"/>
</dbReference>
<name>A0A1B6DCC8_9HEMI</name>
<protein>
    <recommendedName>
        <fullName evidence="4">Integrator complex subunit 5</fullName>
    </recommendedName>
</protein>
<dbReference type="InterPro" id="IPR029444">
    <property type="entry name" value="INTS5_C"/>
</dbReference>
<evidence type="ECO:0000313" key="3">
    <source>
        <dbReference type="EMBL" id="JAS23318.1"/>
    </source>
</evidence>
<evidence type="ECO:0008006" key="4">
    <source>
        <dbReference type="Google" id="ProtNLM"/>
    </source>
</evidence>
<dbReference type="InterPro" id="IPR029445">
    <property type="entry name" value="INTS5_N"/>
</dbReference>
<dbReference type="Pfam" id="PF14838">
    <property type="entry name" value="INTS5_C"/>
    <property type="match status" value="1"/>
</dbReference>
<feature type="domain" description="Integrator complex subunit 5 N-terminal" evidence="1">
    <location>
        <begin position="21"/>
        <end position="224"/>
    </location>
</feature>
<dbReference type="GO" id="GO:0032039">
    <property type="term" value="C:integrator complex"/>
    <property type="evidence" value="ECO:0007669"/>
    <property type="project" value="InterPro"/>
</dbReference>